<name>A0ABX6RL21_9ACTN</name>
<dbReference type="RefSeq" id="WP_153054881.1">
    <property type="nucleotide sequence ID" value="NZ_CP045704.1"/>
</dbReference>
<accession>A0ABX6RL21</accession>
<sequence>MSEEPSGRGRQGVHQVALRVSGEEEWETVTAKAWEQGWRLVLVDRHSFTGGPGHRAAGPEEGEGFAGELVTVAAPPDTGVHS</sequence>
<gene>
    <name evidence="1" type="ORF">F0345_07185</name>
</gene>
<evidence type="ECO:0000313" key="1">
    <source>
        <dbReference type="EMBL" id="QNE80928.1"/>
    </source>
</evidence>
<reference evidence="2" key="1">
    <citation type="submission" date="2019-10" db="EMBL/GenBank/DDBJ databases">
        <title>Antimicrobial potential of Antarctic Bacteria.</title>
        <authorList>
            <person name="Benaud N."/>
            <person name="Edwards R.J."/>
            <person name="Ferrari B.C."/>
        </authorList>
    </citation>
    <scope>NUCLEOTIDE SEQUENCE [LARGE SCALE GENOMIC DNA]</scope>
    <source>
        <strain evidence="2">NBH77</strain>
    </source>
</reference>
<dbReference type="InterPro" id="IPR029068">
    <property type="entry name" value="Glyas_Bleomycin-R_OHBP_Dase"/>
</dbReference>
<organism evidence="1 2">
    <name type="scientific">Streptomyces rutgersensis</name>
    <dbReference type="NCBI Taxonomy" id="53451"/>
    <lineage>
        <taxon>Bacteria</taxon>
        <taxon>Bacillati</taxon>
        <taxon>Actinomycetota</taxon>
        <taxon>Actinomycetes</taxon>
        <taxon>Kitasatosporales</taxon>
        <taxon>Streptomycetaceae</taxon>
        <taxon>Streptomyces</taxon>
        <taxon>Streptomyces diastaticus group</taxon>
    </lineage>
</organism>
<proteinExistence type="predicted"/>
<dbReference type="Gene3D" id="3.10.180.10">
    <property type="entry name" value="2,3-Dihydroxybiphenyl 1,2-Dioxygenase, domain 1"/>
    <property type="match status" value="1"/>
</dbReference>
<keyword evidence="2" id="KW-1185">Reference proteome</keyword>
<dbReference type="EMBL" id="CP045704">
    <property type="protein sequence ID" value="QNE80928.1"/>
    <property type="molecule type" value="Genomic_DNA"/>
</dbReference>
<evidence type="ECO:0000313" key="2">
    <source>
        <dbReference type="Proteomes" id="UP000515764"/>
    </source>
</evidence>
<dbReference type="Proteomes" id="UP000515764">
    <property type="component" value="Chromosome"/>
</dbReference>
<protein>
    <submittedName>
        <fullName evidence="1">Uncharacterized protein</fullName>
    </submittedName>
</protein>